<dbReference type="InterPro" id="IPR000601">
    <property type="entry name" value="PKD_dom"/>
</dbReference>
<accession>A0A507ZRU0</accession>
<dbReference type="NCBIfam" id="TIGR02167">
    <property type="entry name" value="Liste_lipo_26"/>
    <property type="match status" value="8"/>
</dbReference>
<dbReference type="OrthoDB" id="9813840at2"/>
<dbReference type="EMBL" id="VIAR01000001">
    <property type="protein sequence ID" value="TQD40516.1"/>
    <property type="molecule type" value="Genomic_DNA"/>
</dbReference>
<evidence type="ECO:0000256" key="1">
    <source>
        <dbReference type="ARBA" id="ARBA00022729"/>
    </source>
</evidence>
<dbReference type="InterPro" id="IPR055353">
    <property type="entry name" value="DUF7619"/>
</dbReference>
<reference evidence="4 5" key="1">
    <citation type="submission" date="2019-06" db="EMBL/GenBank/DDBJ databases">
        <title>Flavibacter putida gen. nov., sp. nov., a novel marine bacterium of the family Flavobacteriaceae isolated from coastal seawater.</title>
        <authorList>
            <person name="Feng X."/>
        </authorList>
    </citation>
    <scope>NUCLEOTIDE SEQUENCE [LARGE SCALE GENOMIC DNA]</scope>
    <source>
        <strain evidence="4 5">PLHSN227</strain>
    </source>
</reference>
<dbReference type="SUPFAM" id="SSF49299">
    <property type="entry name" value="PKD domain"/>
    <property type="match status" value="2"/>
</dbReference>
<dbReference type="Proteomes" id="UP000317169">
    <property type="component" value="Unassembled WGS sequence"/>
</dbReference>
<dbReference type="Pfam" id="PF03382">
    <property type="entry name" value="DUF285"/>
    <property type="match status" value="4"/>
</dbReference>
<proteinExistence type="predicted"/>
<dbReference type="InterPro" id="IPR011889">
    <property type="entry name" value="Liste_lipo_26"/>
</dbReference>
<feature type="domain" description="PKD" evidence="3">
    <location>
        <begin position="485"/>
        <end position="517"/>
    </location>
</feature>
<organism evidence="4 5">
    <name type="scientific">Haloflavibacter putidus</name>
    <dbReference type="NCBI Taxonomy" id="2576776"/>
    <lineage>
        <taxon>Bacteria</taxon>
        <taxon>Pseudomonadati</taxon>
        <taxon>Bacteroidota</taxon>
        <taxon>Flavobacteriia</taxon>
        <taxon>Flavobacteriales</taxon>
        <taxon>Flavobacteriaceae</taxon>
        <taxon>Haloflavibacter</taxon>
    </lineage>
</organism>
<evidence type="ECO:0000256" key="2">
    <source>
        <dbReference type="SAM" id="SignalP"/>
    </source>
</evidence>
<dbReference type="Gene3D" id="2.60.40.10">
    <property type="entry name" value="Immunoglobulins"/>
    <property type="match status" value="2"/>
</dbReference>
<dbReference type="InterPro" id="IPR013783">
    <property type="entry name" value="Ig-like_fold"/>
</dbReference>
<gene>
    <name evidence="4" type="ORF">FKR84_00635</name>
</gene>
<evidence type="ECO:0000259" key="3">
    <source>
        <dbReference type="PROSITE" id="PS50093"/>
    </source>
</evidence>
<feature type="domain" description="PKD" evidence="3">
    <location>
        <begin position="42"/>
        <end position="80"/>
    </location>
</feature>
<dbReference type="PROSITE" id="PS50093">
    <property type="entry name" value="PKD"/>
    <property type="match status" value="2"/>
</dbReference>
<dbReference type="InterPro" id="IPR005046">
    <property type="entry name" value="DUF285"/>
</dbReference>
<evidence type="ECO:0000313" key="5">
    <source>
        <dbReference type="Proteomes" id="UP000317169"/>
    </source>
</evidence>
<feature type="chain" id="PRO_5021327061" evidence="2">
    <location>
        <begin position="20"/>
        <end position="1303"/>
    </location>
</feature>
<dbReference type="CDD" id="cd00146">
    <property type="entry name" value="PKD"/>
    <property type="match status" value="2"/>
</dbReference>
<evidence type="ECO:0000313" key="4">
    <source>
        <dbReference type="EMBL" id="TQD40516.1"/>
    </source>
</evidence>
<name>A0A507ZRU0_9FLAO</name>
<dbReference type="Pfam" id="PF18962">
    <property type="entry name" value="Por_Secre_tail"/>
    <property type="match status" value="1"/>
</dbReference>
<dbReference type="Pfam" id="PF00801">
    <property type="entry name" value="PKD"/>
    <property type="match status" value="2"/>
</dbReference>
<keyword evidence="5" id="KW-1185">Reference proteome</keyword>
<feature type="signal peptide" evidence="2">
    <location>
        <begin position="1"/>
        <end position="19"/>
    </location>
</feature>
<protein>
    <submittedName>
        <fullName evidence="4">BspA family leucine-rich repeat surface protein</fullName>
    </submittedName>
</protein>
<comment type="caution">
    <text evidence="4">The sequence shown here is derived from an EMBL/GenBank/DDBJ whole genome shotgun (WGS) entry which is preliminary data.</text>
</comment>
<dbReference type="InterPro" id="IPR026444">
    <property type="entry name" value="Secre_tail"/>
</dbReference>
<dbReference type="NCBIfam" id="TIGR04183">
    <property type="entry name" value="Por_Secre_tail"/>
    <property type="match status" value="1"/>
</dbReference>
<keyword evidence="1 2" id="KW-0732">Signal</keyword>
<dbReference type="Pfam" id="PF24595">
    <property type="entry name" value="DUF7619"/>
    <property type="match status" value="1"/>
</dbReference>
<dbReference type="RefSeq" id="WP_141420248.1">
    <property type="nucleotide sequence ID" value="NZ_VIAR01000001.1"/>
</dbReference>
<dbReference type="InterPro" id="IPR035986">
    <property type="entry name" value="PKD_dom_sf"/>
</dbReference>
<sequence>MQKLYLLLVFSFFFSFSNAQDAPFITTWEVEANDLEITIPTTGSGYDYTIDFGDGTVENNVSGNISHTYDSPGTYTVSITGDFPRIYFLASPYRHRIQSVEQWGDIEWASMQGAFLFCKNLILNANDTPDLSQVTDMSKMFYNAESLNQSLNNWDVSNVTNMNGMFYGTTTFNQSLNNWDVSNVTNMGGMFSYTDAFNQPLNEWDVSSVNDMSKMFYKAESFDQPLNNWNVSSVTDMKEMFFHATSFNQSLSDWDVSNVINMNSLFSGAVKFNKPLNNWDVSNVSDMGRMFSYTRKFNQSINNWNILSVTDMNSMFKNASSFNQPLNSWDVSNVSFMAKMFSNAILFNQPLSNWDVSNITNLESMFLDAWNFNQDLSNWNFNGNVDLSNFLNNSGLDIANYDLLLSRFQDLNLQNVNLSAWNLIYCDATTHNYLTEDLGWSIDGDALLVNCNTSIPEDAFVTRWEVSNADLSITIPANFSQNYNYSIDFGDGTLFNNQTGSITHTYGAPGIYVISITGQFPHIILGAEQGYKLRSIEQWGNIEWESMRKTFESCIRMVINATDTPDLSQVTNLSFMFHNARIFNRSINNWDVSNITNMNAMFSGATRFNKPLNEWNVSNVTNMKGMFEEAEFFDQPLNNWDVSSVTDMSLMFYGGTFNPKSSFNQPIGNWNVSNVTNMAQMFHNSPYFNQPLNNWDVSNVTNMERMFQFYDSDNTSGTNSFNQPLNNWNTSNVTDMDWMFLNNKLFNQPLNNWLVDNVTNMRGMFSNTTNFNQNLSNWSFNNEVTLNSIDDYGFIENSGLDPFNYDALLARFEELGIENKTLIADNLEYCNAGVRNELIDNLGWTISGDSVSEDCAFNYVSGNLHYDDNNDGCDNNDIPAEGFLINANDGTYDFGTFSLADGTYNLNLLEGNYTITLNNLPQYYTVNPETTTFNFTGAGEQEQLDFCLTANQTVEDLNITLLPTSEARPGFEADYQLVVENIGTQSLATANISLIFDDTKQSFVSATPAETSSTNNQLNFEVNNLPPFGQQVIDFTMQTFQPPTVNGDDILNFTATISPNANDYTPEDNTFIYEQTVVNSFDPNDKQVLQGEQVHIDKADQYLDYLIRFQNTGTASAINVRILDTLHPDLDYSTIKLISASADYRVEITNGNEVEFIFDDIYLPHADENEPESHGFVAYKIKPKAGVAIGDVITGDASIFFDFNAPIITNTVSTEFVDDLNTDSYSLENLVRIYPNPVTDLLNIETAENIQLKSLKLYNLQGQELLQFPQSTKRINLSQLSAGMYILKVQTNQGSINQQILKQ</sequence>